<evidence type="ECO:0000256" key="1">
    <source>
        <dbReference type="ARBA" id="ARBA00009277"/>
    </source>
</evidence>
<feature type="domain" description="Integrase catalytic" evidence="2">
    <location>
        <begin position="113"/>
        <end position="301"/>
    </location>
</feature>
<dbReference type="eggNOG" id="COG4584">
    <property type="taxonomic scope" value="Bacteria"/>
</dbReference>
<name>A0A099EUA5_9RHOB</name>
<gene>
    <name evidence="3" type="ORF">IT41_19785</name>
    <name evidence="4" type="ORF">SAMN04487972_1651</name>
</gene>
<dbReference type="NCBIfam" id="NF033546">
    <property type="entry name" value="transpos_IS21"/>
    <property type="match status" value="1"/>
</dbReference>
<dbReference type="EMBL" id="JRKN01000075">
    <property type="protein sequence ID" value="KGJ01577.1"/>
    <property type="molecule type" value="Genomic_DNA"/>
</dbReference>
<organism evidence="3 5">
    <name type="scientific">Paracoccus halophilus</name>
    <dbReference type="NCBI Taxonomy" id="376733"/>
    <lineage>
        <taxon>Bacteria</taxon>
        <taxon>Pseudomonadati</taxon>
        <taxon>Pseudomonadota</taxon>
        <taxon>Alphaproteobacteria</taxon>
        <taxon>Rhodobacterales</taxon>
        <taxon>Paracoccaceae</taxon>
        <taxon>Paracoccus</taxon>
    </lineage>
</organism>
<dbReference type="AlphaFoldDB" id="A0A099EUA5"/>
<dbReference type="STRING" id="376733.SAMN04487972_1651"/>
<dbReference type="GO" id="GO:0015074">
    <property type="term" value="P:DNA integration"/>
    <property type="evidence" value="ECO:0007669"/>
    <property type="project" value="InterPro"/>
</dbReference>
<comment type="similarity">
    <text evidence="1">Belongs to the transposase IS21/IS408/IS1162 family.</text>
</comment>
<dbReference type="EMBL" id="FOJO01000065">
    <property type="protein sequence ID" value="SFA62713.1"/>
    <property type="molecule type" value="Genomic_DNA"/>
</dbReference>
<reference evidence="4 6" key="3">
    <citation type="submission" date="2016-10" db="EMBL/GenBank/DDBJ databases">
        <authorList>
            <person name="de Groot N.N."/>
        </authorList>
    </citation>
    <scope>NUCLEOTIDE SEQUENCE [LARGE SCALE GENOMIC DNA]</scope>
    <source>
        <strain evidence="4 6">CGMCC 1.6117</strain>
    </source>
</reference>
<dbReference type="Pfam" id="PF22483">
    <property type="entry name" value="Mu-transpos_C_2"/>
    <property type="match status" value="1"/>
</dbReference>
<dbReference type="InterPro" id="IPR001584">
    <property type="entry name" value="Integrase_cat-core"/>
</dbReference>
<proteinExistence type="inferred from homology"/>
<keyword evidence="5" id="KW-1185">Reference proteome</keyword>
<reference evidence="3 5" key="1">
    <citation type="submission" date="2014-09" db="EMBL/GenBank/DDBJ databases">
        <authorList>
            <person name="McGinnis J.M."/>
            <person name="Wolfgang W.J."/>
        </authorList>
    </citation>
    <scope>NUCLEOTIDE SEQUENCE [LARGE SCALE GENOMIC DNA]</scope>
    <source>
        <strain evidence="3 5">JCM 14014</strain>
    </source>
</reference>
<dbReference type="InterPro" id="IPR054353">
    <property type="entry name" value="IstA-like_C"/>
</dbReference>
<protein>
    <submittedName>
        <fullName evidence="3 4">Integrase</fullName>
    </submittedName>
</protein>
<dbReference type="SUPFAM" id="SSF53098">
    <property type="entry name" value="Ribonuclease H-like"/>
    <property type="match status" value="1"/>
</dbReference>
<dbReference type="PANTHER" id="PTHR35004:SF7">
    <property type="entry name" value="INTEGRASE PROTEIN"/>
    <property type="match status" value="1"/>
</dbReference>
<reference evidence="3 5" key="2">
    <citation type="submission" date="2014-10" db="EMBL/GenBank/DDBJ databases">
        <title>Paracoccus sanguinis sp. nov., isolated from clinical specimens of New York State patients.</title>
        <authorList>
            <person name="Mingle L.A."/>
            <person name="Cole J.A."/>
            <person name="Lapierre P."/>
            <person name="Musser K.A."/>
        </authorList>
    </citation>
    <scope>NUCLEOTIDE SEQUENCE [LARGE SCALE GENOMIC DNA]</scope>
    <source>
        <strain evidence="3 5">JCM 14014</strain>
    </source>
</reference>
<evidence type="ECO:0000313" key="6">
    <source>
        <dbReference type="Proteomes" id="UP000182312"/>
    </source>
</evidence>
<accession>A0A099EUA5</accession>
<dbReference type="RefSeq" id="WP_036744315.1">
    <property type="nucleotide sequence ID" value="NZ_JRKN01000075.1"/>
</dbReference>
<sequence>MTDRLQYSQRIAAARAGFSERTARRLEADPCLPSQRQPARGRTVPDPLEAVWDTLLLPILERDPAVQAVTLLRHLQMADPDAFPDDRVRRTLERRVRDWRALHGPERDVIFRQAPEPGRMALSDFTDAGRLGVTIGGVPLEHRLFHFVLAYSGWEHVAVVLGGESFTALAENLQNALWTLGGVPQEHRTDSLSAAYRNLDANAAADVTRRYDAFCAHYGMLASRNNPGEAHENGAVEAQNNHLKVALDQALILRGSRDFAELDDWKRFVDELVARRNRRREAAVRTEMAALRPLPIRRTTDFTEVVSRVTKTGGFLVHAVFYSAPSQLIGKRLRVHVYDDRIEAFLGATRVVTHPRQRGRRDGVRVHCVNYRHVIHALRRKPQALAGSVYRDGLFPRSEYEAAWAALSTALPRRDACRRMVDLLWLAHDEACEAELAGLIAGVLDEGLLPEARALKPKLVPRRRELPGDTPVTLTDLSSFDDLLEGRA</sequence>
<dbReference type="GO" id="GO:0003676">
    <property type="term" value="F:nucleic acid binding"/>
    <property type="evidence" value="ECO:0007669"/>
    <property type="project" value="InterPro"/>
</dbReference>
<evidence type="ECO:0000313" key="5">
    <source>
        <dbReference type="Proteomes" id="UP000029846"/>
    </source>
</evidence>
<evidence type="ECO:0000313" key="4">
    <source>
        <dbReference type="EMBL" id="SFA62713.1"/>
    </source>
</evidence>
<dbReference type="PANTHER" id="PTHR35004">
    <property type="entry name" value="TRANSPOSASE RV3428C-RELATED"/>
    <property type="match status" value="1"/>
</dbReference>
<dbReference type="InterPro" id="IPR012337">
    <property type="entry name" value="RNaseH-like_sf"/>
</dbReference>
<dbReference type="Gene3D" id="3.30.420.10">
    <property type="entry name" value="Ribonuclease H-like superfamily/Ribonuclease H"/>
    <property type="match status" value="1"/>
</dbReference>
<dbReference type="InterPro" id="IPR036397">
    <property type="entry name" value="RNaseH_sf"/>
</dbReference>
<dbReference type="Proteomes" id="UP000029846">
    <property type="component" value="Unassembled WGS sequence"/>
</dbReference>
<dbReference type="Proteomes" id="UP000182312">
    <property type="component" value="Unassembled WGS sequence"/>
</dbReference>
<evidence type="ECO:0000259" key="2">
    <source>
        <dbReference type="PROSITE" id="PS50994"/>
    </source>
</evidence>
<evidence type="ECO:0000313" key="3">
    <source>
        <dbReference type="EMBL" id="KGJ01577.1"/>
    </source>
</evidence>
<dbReference type="PROSITE" id="PS50994">
    <property type="entry name" value="INTEGRASE"/>
    <property type="match status" value="1"/>
</dbReference>